<feature type="transmembrane region" description="Helical" evidence="12">
    <location>
        <begin position="1421"/>
        <end position="1446"/>
    </location>
</feature>
<keyword evidence="7 12" id="KW-1133">Transmembrane helix</keyword>
<comment type="similarity">
    <text evidence="2">Belongs to the glycosyltransferase 48 family.</text>
</comment>
<dbReference type="InterPro" id="IPR056261">
    <property type="entry name" value="FKS1-like_dom2"/>
</dbReference>
<dbReference type="RefSeq" id="XP_066829886.1">
    <property type="nucleotide sequence ID" value="XM_066973003.1"/>
</dbReference>
<evidence type="ECO:0000256" key="7">
    <source>
        <dbReference type="ARBA" id="ARBA00022989"/>
    </source>
</evidence>
<dbReference type="Pfam" id="PF02364">
    <property type="entry name" value="Glucan_synthase"/>
    <property type="match status" value="1"/>
</dbReference>
<feature type="transmembrane region" description="Helical" evidence="12">
    <location>
        <begin position="1215"/>
        <end position="1238"/>
    </location>
</feature>
<feature type="region of interest" description="Disordered" evidence="11">
    <location>
        <begin position="104"/>
        <end position="138"/>
    </location>
</feature>
<evidence type="ECO:0000256" key="10">
    <source>
        <dbReference type="ARBA" id="ARBA00047777"/>
    </source>
</evidence>
<proteinExistence type="inferred from homology"/>
<feature type="transmembrane region" description="Helical" evidence="12">
    <location>
        <begin position="405"/>
        <end position="425"/>
    </location>
</feature>
<keyword evidence="5" id="KW-0808">Transferase</keyword>
<sequence>MTFKENQYHAWCEENGGTISPERILAIFTNLAQKFGFQDDSVQNVYDLFMTQLDSRASRMTGTAALQSLHRDYVGGLNSNFRNWYSVSQYFFEDEEWPVVKKRTWKQQKKQKQQQNKNKNDLGKNSSGIRKNKNKRKTTRDDDEAWLLKFSKCSQEDLVSQVALYLLIWGESNNIRFMPECICFLYQCALDYKGPNFEKLHFLNKIITPLYRFLRDQQYSLIGDKWSRKEIDHSRTIGYDDVNQHFWSPEGLYKIRFDGGGRLYDTKKELRYMDIEQINWKKSMSKTHRERRTWIHVLTNFNRIWIIHVSVFWFFMSFNSPALYTRDYTPDKSPFLHVRLALVSAGGGIAVLVSLFAAISEYLFIKSKNWRKVVILLVLLVVNAAPIVYNLVILDWDEYSKNGNVFAGIMLTLSIITFLYLAIVPPGSFTSVFAMSFPPLRLRSRLFSIILWATVFAAKYSESYFFLILSLKDPIQILSTLELECNEGHFLCAAQPKITLFLFYVTDLILFFLDTYLWYVICNCLFSVGLSFSLGVSIFTPWRNIFARLPDRVLAKIYYGESVNLVLVISQIWNSIVISMFREHVLSVEQVGKLIYQKEIEDETVRPPLFFVNEDDNTFKLHTFIKIEEEWERRITFFAQSLSSPLPEPFPVVSIPAFTVLIPHYSEKILLTLKDLIKEQSFSKLSLLEYLKQLHVKEWESFVQDSKMISRIGKVVEEDEEEGKGGAGGGGEGKENNSNGNNNNNNEKVGDNFEDLPYYCIGFKESTPENILRTRIWAALRCQTLYRTVSGFMNYETALKILYRSENIGFDVENDLFVEEELQDFVDRKFRLLVAMQNFQNYTANGSADAEAMFRAFPNIHVAILEKENDDYFSTLLDVSHRDADGKYIKKYRIRLSGNPILGDGKSDNQNNALIFYRGEYIQVIDANQDNYIEECLKIKSLLAEFEEIDPQASGNYAAAASASASASVTASSSYASQLPPVAIVGSREFIFSQNVGILGDIAAGKEQTFGTLFARTMGEIGSKLHYGHPDFLNGVFMTTRGGISKAQKGLHLNEDIYAGITATCRGGRIKHCDYYQCGKGRDLGFQSIVNFTKKIGAGMGEQLLSREYFYLGTKLPIDRFLSFYYAHPGFHINNLSIMLSVKVFMQLIANLGALNYINIPCDGGEDGAIEGCHNLVPVLNWIDRFVLSVFVCFFISFLPLIIQELIEKGFIKSIFRILLHIISLSPFFEVFICQVYSKSLRDNFIFGEASYIATGRGFAISRVSFAVLYTRYADLSIYYGGEILLVVILGMLTVGRTALLWFVITIVSLCFAPFLFNPHQFNFIDFFVDYREFIRWLSRGNSKPKELSWTHFAKNVRSRMTGEKFEGHVSGRSSTAINLLVGEVVVPTLGLVLYIIPFLFLHSDQSLIELSLTNPLIRLAIVLLLPYIANFVILALVWVLSFTIAPIVGICVKKTPAFFAALAHGMSIVINLANVELLFFFEEFKFVHLLSALLAILSFHRVMSSFILIVAVSRERSENVTNKAWWSGKWYNSGLGFGVFTQNARELVIKNLELNKFTFDFILGHILLFAMFPFVLIPYVDTLHSSMLFWLKPSRHLSRPILSRSQSRRRNWRVVRYFMLFLLLLVAMVALVVVPPLFQDTLLQLQKSLMGNLKFLGG</sequence>
<dbReference type="Pfam" id="PF23605">
    <property type="entry name" value="FKS1_dom2"/>
    <property type="match status" value="1"/>
</dbReference>
<feature type="transmembrane region" description="Helical" evidence="12">
    <location>
        <begin position="336"/>
        <end position="364"/>
    </location>
</feature>
<protein>
    <recommendedName>
        <fullName evidence="3">1,3-beta-glucan synthase</fullName>
        <ecNumber evidence="3">2.4.1.34</ecNumber>
    </recommendedName>
    <alternativeName>
        <fullName evidence="9">1,3-beta-D-glucan-UDP glucosyltransferase</fullName>
    </alternativeName>
</protein>
<feature type="transmembrane region" description="Helical" evidence="12">
    <location>
        <begin position="1277"/>
        <end position="1293"/>
    </location>
</feature>
<evidence type="ECO:0000256" key="9">
    <source>
        <dbReference type="ARBA" id="ARBA00031935"/>
    </source>
</evidence>
<evidence type="ECO:0000256" key="1">
    <source>
        <dbReference type="ARBA" id="ARBA00004141"/>
    </source>
</evidence>
<comment type="catalytic activity">
    <reaction evidence="10">
        <text>[(1-&gt;3)-beta-D-glucosyl](n) + UDP-alpha-D-glucose = [(1-&gt;3)-beta-D-glucosyl](n+1) + UDP + H(+)</text>
        <dbReference type="Rhea" id="RHEA:21476"/>
        <dbReference type="Rhea" id="RHEA-COMP:11146"/>
        <dbReference type="Rhea" id="RHEA-COMP:14303"/>
        <dbReference type="ChEBI" id="CHEBI:15378"/>
        <dbReference type="ChEBI" id="CHEBI:37671"/>
        <dbReference type="ChEBI" id="CHEBI:58223"/>
        <dbReference type="ChEBI" id="CHEBI:58885"/>
        <dbReference type="EC" id="2.4.1.34"/>
    </reaction>
</comment>
<dbReference type="GeneID" id="92208144"/>
<keyword evidence="6 12" id="KW-0812">Transmembrane</keyword>
<feature type="transmembrane region" description="Helical" evidence="12">
    <location>
        <begin position="1562"/>
        <end position="1581"/>
    </location>
</feature>
<accession>A0ABP0ZKP5</accession>
<dbReference type="InterPro" id="IPR003440">
    <property type="entry name" value="Glyco_trans_48_dom"/>
</dbReference>
<dbReference type="PANTHER" id="PTHR12741:SF48">
    <property type="entry name" value="1,3-BETA-GLUCAN SYNTHASE COMPONENT FKS1-RELATED"/>
    <property type="match status" value="1"/>
</dbReference>
<evidence type="ECO:0000313" key="14">
    <source>
        <dbReference type="EMBL" id="CAK9438724.1"/>
    </source>
</evidence>
<evidence type="ECO:0000256" key="3">
    <source>
        <dbReference type="ARBA" id="ARBA00012589"/>
    </source>
</evidence>
<dbReference type="EMBL" id="OZ022407">
    <property type="protein sequence ID" value="CAK9438724.1"/>
    <property type="molecule type" value="Genomic_DNA"/>
</dbReference>
<evidence type="ECO:0000313" key="15">
    <source>
        <dbReference type="Proteomes" id="UP001497383"/>
    </source>
</evidence>
<keyword evidence="4" id="KW-0328">Glycosyltransferase</keyword>
<reference evidence="14 15" key="1">
    <citation type="submission" date="2024-03" db="EMBL/GenBank/DDBJ databases">
        <authorList>
            <person name="Brejova B."/>
        </authorList>
    </citation>
    <scope>NUCLEOTIDE SEQUENCE [LARGE SCALE GENOMIC DNA]</scope>
    <source>
        <strain evidence="14 15">CBS 14171</strain>
    </source>
</reference>
<evidence type="ECO:0000256" key="2">
    <source>
        <dbReference type="ARBA" id="ARBA00009040"/>
    </source>
</evidence>
<dbReference type="InterPro" id="IPR026899">
    <property type="entry name" value="FKS1-like_dom1"/>
</dbReference>
<comment type="subcellular location">
    <subcellularLocation>
        <location evidence="1">Membrane</location>
        <topology evidence="1">Multi-pass membrane protein</topology>
    </subcellularLocation>
</comment>
<feature type="domain" description="1,3-beta-glucan synthase component FKS1-like" evidence="13">
    <location>
        <begin position="156"/>
        <end position="260"/>
    </location>
</feature>
<feature type="region of interest" description="Disordered" evidence="11">
    <location>
        <begin position="719"/>
        <end position="748"/>
    </location>
</feature>
<feature type="transmembrane region" description="Helical" evidence="12">
    <location>
        <begin position="1525"/>
        <end position="1542"/>
    </location>
</feature>
<evidence type="ECO:0000256" key="8">
    <source>
        <dbReference type="ARBA" id="ARBA00023136"/>
    </source>
</evidence>
<evidence type="ECO:0000256" key="4">
    <source>
        <dbReference type="ARBA" id="ARBA00022676"/>
    </source>
</evidence>
<evidence type="ECO:0000256" key="11">
    <source>
        <dbReference type="SAM" id="MobiDB-lite"/>
    </source>
</evidence>
<evidence type="ECO:0000259" key="13">
    <source>
        <dbReference type="SMART" id="SM01205"/>
    </source>
</evidence>
<dbReference type="EC" id="2.4.1.34" evidence="3"/>
<feature type="transmembrane region" description="Helical" evidence="12">
    <location>
        <begin position="1299"/>
        <end position="1317"/>
    </location>
</feature>
<feature type="transmembrane region" description="Helical" evidence="12">
    <location>
        <begin position="1488"/>
        <end position="1513"/>
    </location>
</feature>
<feature type="compositionally biased region" description="Low complexity" evidence="11">
    <location>
        <begin position="736"/>
        <end position="747"/>
    </location>
</feature>
<dbReference type="PANTHER" id="PTHR12741">
    <property type="entry name" value="LYST-INTERACTING PROTEIN LIP5 DOPAMINE RESPONSIVE PROTEIN DRG-1"/>
    <property type="match status" value="1"/>
</dbReference>
<keyword evidence="8 12" id="KW-0472">Membrane</keyword>
<dbReference type="SMART" id="SM01205">
    <property type="entry name" value="FKS1_dom1"/>
    <property type="match status" value="1"/>
</dbReference>
<name>A0ABP0ZKP5_9ASCO</name>
<feature type="transmembrane region" description="Helical" evidence="12">
    <location>
        <begin position="1615"/>
        <end position="1639"/>
    </location>
</feature>
<feature type="transmembrane region" description="Helical" evidence="12">
    <location>
        <begin position="1458"/>
        <end position="1482"/>
    </location>
</feature>
<organism evidence="14 15">
    <name type="scientific">Lodderomyces beijingensis</name>
    <dbReference type="NCBI Taxonomy" id="1775926"/>
    <lineage>
        <taxon>Eukaryota</taxon>
        <taxon>Fungi</taxon>
        <taxon>Dikarya</taxon>
        <taxon>Ascomycota</taxon>
        <taxon>Saccharomycotina</taxon>
        <taxon>Pichiomycetes</taxon>
        <taxon>Debaryomycetaceae</taxon>
        <taxon>Candida/Lodderomyces clade</taxon>
        <taxon>Lodderomyces</taxon>
    </lineage>
</organism>
<feature type="transmembrane region" description="Helical" evidence="12">
    <location>
        <begin position="516"/>
        <end position="542"/>
    </location>
</feature>
<evidence type="ECO:0000256" key="5">
    <source>
        <dbReference type="ARBA" id="ARBA00022679"/>
    </source>
</evidence>
<gene>
    <name evidence="14" type="ORF">LODBEIA_P29480</name>
</gene>
<evidence type="ECO:0000256" key="6">
    <source>
        <dbReference type="ARBA" id="ARBA00022692"/>
    </source>
</evidence>
<dbReference type="Pfam" id="PF14288">
    <property type="entry name" value="FKS1_dom1"/>
    <property type="match status" value="1"/>
</dbReference>
<feature type="transmembrane region" description="Helical" evidence="12">
    <location>
        <begin position="294"/>
        <end position="316"/>
    </location>
</feature>
<evidence type="ECO:0000256" key="12">
    <source>
        <dbReference type="SAM" id="Phobius"/>
    </source>
</evidence>
<feature type="transmembrane region" description="Helical" evidence="12">
    <location>
        <begin position="1250"/>
        <end position="1270"/>
    </location>
</feature>
<keyword evidence="15" id="KW-1185">Reference proteome</keyword>
<feature type="transmembrane region" description="Helical" evidence="12">
    <location>
        <begin position="1182"/>
        <end position="1203"/>
    </location>
</feature>
<feature type="transmembrane region" description="Helical" evidence="12">
    <location>
        <begin position="373"/>
        <end position="393"/>
    </location>
</feature>
<dbReference type="Proteomes" id="UP001497383">
    <property type="component" value="Chromosome 3"/>
</dbReference>
<feature type="transmembrane region" description="Helical" evidence="12">
    <location>
        <begin position="1380"/>
        <end position="1401"/>
    </location>
</feature>
<feature type="transmembrane region" description="Helical" evidence="12">
    <location>
        <begin position="446"/>
        <end position="469"/>
    </location>
</feature>